<dbReference type="PANTHER" id="PTHR43471:SF14">
    <property type="entry name" value="ABC-2 TYPE TRANSPORT SYSTEM PERMEASE PROTEIN"/>
    <property type="match status" value="1"/>
</dbReference>
<evidence type="ECO:0000313" key="2">
    <source>
        <dbReference type="EMBL" id="WXB18593.1"/>
    </source>
</evidence>
<sequence length="488" mass="54256">MATSRKSTLARIMRHELRVMIADRTLPAIAVLFSILLLYGFFTGLHETRRREEVVKALVAGQAKTNADNIAQWHRVMARQQRPAPFANPVDPSSIGGKMGAQYAILPTLALSPVAAGQSDMLADYYRVTIQSRTAFLEESEVESPWKLLSGQFDLAFVLIYMFPLFIFAISFNMLSVERDQGTLRMLLSQPLTLPLLVLAKIVVRAGVILGLAVLVPALAVIATRQALLDGAALGTLALWMALVIAYGLFWFALSALVASLGRASATNALLLIGTWVLLVLVVPVAMNLAVSRAHPAPSRTDLATQTRLVTIDGLNRYKHLWSTDYDYVDRPETLLPKDGRLEVASRLRAFYLMDAFVDQQLTDVLSRFDRQLGAQQALVDRFGFISPAIVANEGMASLAGNGTRRYERFKQQVIAYHESWKSYFVPRVLDGIAIVETDFERFPRWSWQEENAATVRADAWFKIAQLLAVAAVMGLLASWRFGRRQSV</sequence>
<dbReference type="RefSeq" id="WP_394828226.1">
    <property type="nucleotide sequence ID" value="NZ_CP089984.1"/>
</dbReference>
<proteinExistence type="predicted"/>
<feature type="transmembrane region" description="Helical" evidence="1">
    <location>
        <begin position="21"/>
        <end position="42"/>
    </location>
</feature>
<evidence type="ECO:0000313" key="3">
    <source>
        <dbReference type="Proteomes" id="UP001370348"/>
    </source>
</evidence>
<feature type="transmembrane region" description="Helical" evidence="1">
    <location>
        <begin position="196"/>
        <end position="220"/>
    </location>
</feature>
<keyword evidence="3" id="KW-1185">Reference proteome</keyword>
<keyword evidence="1" id="KW-0812">Transmembrane</keyword>
<feature type="transmembrane region" description="Helical" evidence="1">
    <location>
        <begin position="232"/>
        <end position="257"/>
    </location>
</feature>
<organism evidence="2 3">
    <name type="scientific">Pendulispora albinea</name>
    <dbReference type="NCBI Taxonomy" id="2741071"/>
    <lineage>
        <taxon>Bacteria</taxon>
        <taxon>Pseudomonadati</taxon>
        <taxon>Myxococcota</taxon>
        <taxon>Myxococcia</taxon>
        <taxon>Myxococcales</taxon>
        <taxon>Sorangiineae</taxon>
        <taxon>Pendulisporaceae</taxon>
        <taxon>Pendulispora</taxon>
    </lineage>
</organism>
<name>A0ABZ2M7V8_9BACT</name>
<keyword evidence="1" id="KW-0472">Membrane</keyword>
<feature type="transmembrane region" description="Helical" evidence="1">
    <location>
        <begin position="269"/>
        <end position="291"/>
    </location>
</feature>
<dbReference type="EMBL" id="CP089984">
    <property type="protein sequence ID" value="WXB18593.1"/>
    <property type="molecule type" value="Genomic_DNA"/>
</dbReference>
<keyword evidence="1" id="KW-1133">Transmembrane helix</keyword>
<evidence type="ECO:0000256" key="1">
    <source>
        <dbReference type="SAM" id="Phobius"/>
    </source>
</evidence>
<reference evidence="2 3" key="1">
    <citation type="submission" date="2021-12" db="EMBL/GenBank/DDBJ databases">
        <title>Discovery of the Pendulisporaceae a myxobacterial family with distinct sporulation behavior and unique specialized metabolism.</title>
        <authorList>
            <person name="Garcia R."/>
            <person name="Popoff A."/>
            <person name="Bader C.D."/>
            <person name="Loehr J."/>
            <person name="Walesch S."/>
            <person name="Walt C."/>
            <person name="Boldt J."/>
            <person name="Bunk B."/>
            <person name="Haeckl F.J.F.P.J."/>
            <person name="Gunesch A.P."/>
            <person name="Birkelbach J."/>
            <person name="Nuebel U."/>
            <person name="Pietschmann T."/>
            <person name="Bach T."/>
            <person name="Mueller R."/>
        </authorList>
    </citation>
    <scope>NUCLEOTIDE SEQUENCE [LARGE SCALE GENOMIC DNA]</scope>
    <source>
        <strain evidence="2 3">MSr11954</strain>
    </source>
</reference>
<dbReference type="Pfam" id="PF12679">
    <property type="entry name" value="ABC2_membrane_2"/>
    <property type="match status" value="1"/>
</dbReference>
<dbReference type="Proteomes" id="UP001370348">
    <property type="component" value="Chromosome"/>
</dbReference>
<gene>
    <name evidence="2" type="ORF">LZC94_15295</name>
</gene>
<protein>
    <submittedName>
        <fullName evidence="2">ABC transporter permease subunit</fullName>
    </submittedName>
</protein>
<feature type="transmembrane region" description="Helical" evidence="1">
    <location>
        <begin position="155"/>
        <end position="175"/>
    </location>
</feature>
<dbReference type="PANTHER" id="PTHR43471">
    <property type="entry name" value="ABC TRANSPORTER PERMEASE"/>
    <property type="match status" value="1"/>
</dbReference>
<feature type="transmembrane region" description="Helical" evidence="1">
    <location>
        <begin position="460"/>
        <end position="480"/>
    </location>
</feature>
<accession>A0ABZ2M7V8</accession>